<gene>
    <name evidence="1" type="ORF">UFOPK2310_00909</name>
</gene>
<reference evidence="1" key="1">
    <citation type="submission" date="2020-05" db="EMBL/GenBank/DDBJ databases">
        <authorList>
            <person name="Chiriac C."/>
            <person name="Salcher M."/>
            <person name="Ghai R."/>
            <person name="Kavagutti S V."/>
        </authorList>
    </citation>
    <scope>NUCLEOTIDE SEQUENCE</scope>
</reference>
<organism evidence="1">
    <name type="scientific">freshwater metagenome</name>
    <dbReference type="NCBI Taxonomy" id="449393"/>
    <lineage>
        <taxon>unclassified sequences</taxon>
        <taxon>metagenomes</taxon>
        <taxon>ecological metagenomes</taxon>
    </lineage>
</organism>
<name>A0A6J6MR82_9ZZZZ</name>
<dbReference type="AlphaFoldDB" id="A0A6J6MR82"/>
<accession>A0A6J6MR82</accession>
<protein>
    <submittedName>
        <fullName evidence="1">Unannotated protein</fullName>
    </submittedName>
</protein>
<evidence type="ECO:0000313" key="1">
    <source>
        <dbReference type="EMBL" id="CAB4676069.1"/>
    </source>
</evidence>
<sequence>MAYWTKRRLTFMLTVGLLRNTYGGGGVSIDTSMLRALPAVFGYAQGSQIVGERQFRRLVSQGQIERLARGVYRQAGQMGDEELIEITRRAPRATLCLRTALSRHDLTDEIPGEWDVAIPRGAWAPLTQTRVRWRHFDPVTFDIGREMIELEGGIEIGQYRAERSIVDAFRLRHREGSDLAVEALKRWLRLGGQPSVLLQVAKSFPHALPSLRQALEILL</sequence>
<proteinExistence type="predicted"/>
<dbReference type="EMBL" id="CAEZWW010000102">
    <property type="protein sequence ID" value="CAB4676069.1"/>
    <property type="molecule type" value="Genomic_DNA"/>
</dbReference>